<name>A0A0D0K9C1_9PSED</name>
<dbReference type="OrthoDB" id="6174504at2"/>
<feature type="transmembrane region" description="Helical" evidence="1">
    <location>
        <begin position="31"/>
        <end position="56"/>
    </location>
</feature>
<feature type="transmembrane region" description="Helical" evidence="1">
    <location>
        <begin position="127"/>
        <end position="144"/>
    </location>
</feature>
<feature type="transmembrane region" description="Helical" evidence="1">
    <location>
        <begin position="88"/>
        <end position="115"/>
    </location>
</feature>
<dbReference type="EMBL" id="JXQW01000006">
    <property type="protein sequence ID" value="KIQ05233.1"/>
    <property type="molecule type" value="Genomic_DNA"/>
</dbReference>
<dbReference type="AlphaFoldDB" id="A0A0D0K9C1"/>
<gene>
    <name evidence="3" type="ORF">RU08_03285</name>
</gene>
<feature type="domain" description="DUF1468" evidence="2">
    <location>
        <begin position="8"/>
        <end position="153"/>
    </location>
</feature>
<dbReference type="Pfam" id="PF07331">
    <property type="entry name" value="TctB"/>
    <property type="match status" value="1"/>
</dbReference>
<dbReference type="RefSeq" id="WP_042552378.1">
    <property type="nucleotide sequence ID" value="NZ_JXQW01000006.1"/>
</dbReference>
<protein>
    <recommendedName>
        <fullName evidence="2">DUF1468 domain-containing protein</fullName>
    </recommendedName>
</protein>
<evidence type="ECO:0000313" key="4">
    <source>
        <dbReference type="Proteomes" id="UP000032068"/>
    </source>
</evidence>
<keyword evidence="1" id="KW-0812">Transmembrane</keyword>
<sequence>MKFSDIALGVLFTLLGLGVLLHGQQMKVSPFFQYGAGFFPSIIGSLLAACGVILLIKGVRLALARQAGGFWLVQAGPWLRDRERVINIVLVPLLVVAFIAAIERVGFLLCGVLLVGVLCQRFSGRPLLSWVTAVLVTLFLYLFFQQVMSVQLPMGFLTDYLGG</sequence>
<evidence type="ECO:0000313" key="3">
    <source>
        <dbReference type="EMBL" id="KIQ05233.1"/>
    </source>
</evidence>
<organism evidence="3 4">
    <name type="scientific">Pseudomonas fulva</name>
    <dbReference type="NCBI Taxonomy" id="47880"/>
    <lineage>
        <taxon>Bacteria</taxon>
        <taxon>Pseudomonadati</taxon>
        <taxon>Pseudomonadota</taxon>
        <taxon>Gammaproteobacteria</taxon>
        <taxon>Pseudomonadales</taxon>
        <taxon>Pseudomonadaceae</taxon>
        <taxon>Pseudomonas</taxon>
    </lineage>
</organism>
<keyword evidence="1" id="KW-0472">Membrane</keyword>
<proteinExistence type="predicted"/>
<comment type="caution">
    <text evidence="3">The sequence shown here is derived from an EMBL/GenBank/DDBJ whole genome shotgun (WGS) entry which is preliminary data.</text>
</comment>
<evidence type="ECO:0000256" key="1">
    <source>
        <dbReference type="SAM" id="Phobius"/>
    </source>
</evidence>
<keyword evidence="1" id="KW-1133">Transmembrane helix</keyword>
<evidence type="ECO:0000259" key="2">
    <source>
        <dbReference type="Pfam" id="PF07331"/>
    </source>
</evidence>
<dbReference type="Proteomes" id="UP000032068">
    <property type="component" value="Unassembled WGS sequence"/>
</dbReference>
<accession>A0A0D0K9C1</accession>
<dbReference type="InterPro" id="IPR009936">
    <property type="entry name" value="DUF1468"/>
</dbReference>
<reference evidence="3 4" key="1">
    <citation type="submission" date="2014-12" db="EMBL/GenBank/DDBJ databases">
        <title>16Stimator: statistical estimation of ribosomal gene copy numbers from draft genome assemblies.</title>
        <authorList>
            <person name="Perisin M.A."/>
            <person name="Vetter M."/>
            <person name="Gilbert J.A."/>
            <person name="Bergelson J."/>
        </authorList>
    </citation>
    <scope>NUCLEOTIDE SEQUENCE [LARGE SCALE GENOMIC DNA]</scope>
    <source>
        <strain evidence="3 4">MEJ086</strain>
    </source>
</reference>